<evidence type="ECO:0000313" key="1">
    <source>
        <dbReference type="EMBL" id="QXI30582.1"/>
    </source>
</evidence>
<dbReference type="PANTHER" id="PTHR37625">
    <property type="entry name" value="OUTER MEMBRANE LIPOPROTEIN-RELATED"/>
    <property type="match status" value="1"/>
</dbReference>
<keyword evidence="1" id="KW-0449">Lipoprotein</keyword>
<dbReference type="RefSeq" id="WP_186680500.1">
    <property type="nucleotide sequence ID" value="NZ_CP077093.1"/>
</dbReference>
<evidence type="ECO:0000313" key="2">
    <source>
        <dbReference type="Proteomes" id="UP000634530"/>
    </source>
</evidence>
<sequence>MKVFRPDRLLTAARHARLNLLLLACLPLAGCTMLGKIGQVIWTPSIPVGAPGDQPSLYSLSLYADGNVNPRLVVPEFDSSGTPLIPSYTLNVQADSPQDLTQRLQSLLTHIHQDIPAQSPLTDATATGMSPVEPYRLAEYDAPGVELSLPDQQAGPQVIASPIAFKVLQLRDDSMLQGAQRMALIADPKKALGSTLIHADDYQLDPGQFKFIDLRALDESAHFVAVFAVYQSSDASQWKQVLRVEPKGRQYALLVHLGDLQVELKGETR</sequence>
<dbReference type="NCBIfam" id="TIGR03352">
    <property type="entry name" value="VI_chp_3"/>
    <property type="match status" value="1"/>
</dbReference>
<gene>
    <name evidence="1" type="primary">tssJ</name>
    <name evidence="1" type="ORF">HU752_011810</name>
</gene>
<dbReference type="InterPro" id="IPR017734">
    <property type="entry name" value="T6SS_SciN"/>
</dbReference>
<dbReference type="AlphaFoldDB" id="A0A9E6TU91"/>
<reference evidence="1 2" key="1">
    <citation type="journal article" date="2020" name="Microorganisms">
        <title>Reliable Identification of Environmental Pseudomonas Isolates Using the rpoD Gene.</title>
        <authorList>
            <consortium name="The Broad Institute Genome Sequencing Platform"/>
            <person name="Girard L."/>
            <person name="Lood C."/>
            <person name="Rokni-Zadeh H."/>
            <person name="van Noort V."/>
            <person name="Lavigne R."/>
            <person name="De Mot R."/>
        </authorList>
    </citation>
    <scope>NUCLEOTIDE SEQUENCE [LARGE SCALE GENOMIC DNA]</scope>
    <source>
        <strain evidence="1 2">RW8P3</strain>
    </source>
</reference>
<organism evidence="1 2">
    <name type="scientific">Pseudomonas vanderleydeniana</name>
    <dbReference type="NCBI Taxonomy" id="2745495"/>
    <lineage>
        <taxon>Bacteria</taxon>
        <taxon>Pseudomonadati</taxon>
        <taxon>Pseudomonadota</taxon>
        <taxon>Gammaproteobacteria</taxon>
        <taxon>Pseudomonadales</taxon>
        <taxon>Pseudomonadaceae</taxon>
        <taxon>Pseudomonas</taxon>
    </lineage>
</organism>
<dbReference type="Gene3D" id="2.60.40.4150">
    <property type="entry name" value="Type VI secretion system, lipoprotein SciN"/>
    <property type="match status" value="1"/>
</dbReference>
<dbReference type="Proteomes" id="UP000634530">
    <property type="component" value="Chromosome"/>
</dbReference>
<accession>A0A9E6TU91</accession>
<dbReference type="PANTHER" id="PTHR37625:SF5">
    <property type="entry name" value="LIPOPROTEIN"/>
    <property type="match status" value="1"/>
</dbReference>
<reference evidence="1 2" key="2">
    <citation type="journal article" date="2021" name="Microorganisms">
        <title>The Ever-Expanding Pseudomonas Genus: Description of 43 New Species and Partition of the Pseudomonas putida Group.</title>
        <authorList>
            <person name="Girard L."/>
            <person name="Lood C."/>
            <person name="Hofte M."/>
            <person name="Vandamme P."/>
            <person name="Rokni-Zadeh H."/>
            <person name="van Noort V."/>
            <person name="Lavigne R."/>
            <person name="De Mot R."/>
        </authorList>
    </citation>
    <scope>NUCLEOTIDE SEQUENCE [LARGE SCALE GENOMIC DNA]</scope>
    <source>
        <strain evidence="1 2">RW8P3</strain>
    </source>
</reference>
<dbReference type="InterPro" id="IPR038706">
    <property type="entry name" value="Type_VI_SciN-like_sf"/>
</dbReference>
<protein>
    <submittedName>
        <fullName evidence="1">Type VI secretion system lipoprotein TssJ</fullName>
    </submittedName>
</protein>
<dbReference type="Pfam" id="PF12790">
    <property type="entry name" value="T6SS-SciN"/>
    <property type="match status" value="1"/>
</dbReference>
<proteinExistence type="predicted"/>
<dbReference type="EMBL" id="CP077093">
    <property type="protein sequence ID" value="QXI30582.1"/>
    <property type="molecule type" value="Genomic_DNA"/>
</dbReference>
<keyword evidence="2" id="KW-1185">Reference proteome</keyword>
<dbReference type="KEGG" id="pvw:HU752_011810"/>
<name>A0A9E6TU91_9PSED</name>